<proteinExistence type="predicted"/>
<sequence length="201" mass="21204">MAHHFCLHGLARCRSSCIHAEASTHSIRRTNLPASAPSTSAGCNGSPSVQTASSCTRSPLFDANAWQQAAPSRPGPLSVQPLPVEHCSQPGHSRRHKRARLTRPSAGAMDVMPAWTLDQIAGLLFGALMLAAVLGAKQLDVFVARQQRKQLGLCEECGGIFEPSSCAQQQCPMKGKAPPPAGAQQEVAQRQDSSSSSNGSN</sequence>
<accession>A0A7S3QLG2</accession>
<dbReference type="AlphaFoldDB" id="A0A7S3QLG2"/>
<reference evidence="2" key="1">
    <citation type="submission" date="2021-01" db="EMBL/GenBank/DDBJ databases">
        <authorList>
            <person name="Corre E."/>
            <person name="Pelletier E."/>
            <person name="Niang G."/>
            <person name="Scheremetjew M."/>
            <person name="Finn R."/>
            <person name="Kale V."/>
            <person name="Holt S."/>
            <person name="Cochrane G."/>
            <person name="Meng A."/>
            <person name="Brown T."/>
            <person name="Cohen L."/>
        </authorList>
    </citation>
    <scope>NUCLEOTIDE SEQUENCE</scope>
    <source>
        <strain evidence="2">CCMP1320</strain>
    </source>
</reference>
<name>A0A7S3QLG2_DUNTE</name>
<evidence type="ECO:0000313" key="2">
    <source>
        <dbReference type="EMBL" id="CAE0486334.1"/>
    </source>
</evidence>
<organism evidence="2">
    <name type="scientific">Dunaliella tertiolecta</name>
    <name type="common">Green alga</name>
    <dbReference type="NCBI Taxonomy" id="3047"/>
    <lineage>
        <taxon>Eukaryota</taxon>
        <taxon>Viridiplantae</taxon>
        <taxon>Chlorophyta</taxon>
        <taxon>core chlorophytes</taxon>
        <taxon>Chlorophyceae</taxon>
        <taxon>CS clade</taxon>
        <taxon>Chlamydomonadales</taxon>
        <taxon>Dunaliellaceae</taxon>
        <taxon>Dunaliella</taxon>
    </lineage>
</organism>
<gene>
    <name evidence="2" type="ORF">DTER00134_LOCUS1373</name>
</gene>
<protein>
    <submittedName>
        <fullName evidence="2">Uncharacterized protein</fullName>
    </submittedName>
</protein>
<dbReference type="EMBL" id="HBIP01003155">
    <property type="protein sequence ID" value="CAE0486334.1"/>
    <property type="molecule type" value="Transcribed_RNA"/>
</dbReference>
<evidence type="ECO:0000256" key="1">
    <source>
        <dbReference type="SAM" id="MobiDB-lite"/>
    </source>
</evidence>
<feature type="region of interest" description="Disordered" evidence="1">
    <location>
        <begin position="168"/>
        <end position="201"/>
    </location>
</feature>